<protein>
    <recommendedName>
        <fullName evidence="4">Mediator of RNA polymerase II transcription subunit 18</fullName>
    </recommendedName>
</protein>
<evidence type="ECO:0000256" key="1">
    <source>
        <dbReference type="SAM" id="Phobius"/>
    </source>
</evidence>
<evidence type="ECO:0008006" key="4">
    <source>
        <dbReference type="Google" id="ProtNLM"/>
    </source>
</evidence>
<dbReference type="AlphaFoldDB" id="A0A438JUS9"/>
<dbReference type="EMBL" id="QGNW01000027">
    <property type="protein sequence ID" value="RVX12679.1"/>
    <property type="molecule type" value="Genomic_DNA"/>
</dbReference>
<organism evidence="2 3">
    <name type="scientific">Vitis vinifera</name>
    <name type="common">Grape</name>
    <dbReference type="NCBI Taxonomy" id="29760"/>
    <lineage>
        <taxon>Eukaryota</taxon>
        <taxon>Viridiplantae</taxon>
        <taxon>Streptophyta</taxon>
        <taxon>Embryophyta</taxon>
        <taxon>Tracheophyta</taxon>
        <taxon>Spermatophyta</taxon>
        <taxon>Magnoliopsida</taxon>
        <taxon>eudicotyledons</taxon>
        <taxon>Gunneridae</taxon>
        <taxon>Pentapetalae</taxon>
        <taxon>rosids</taxon>
        <taxon>Vitales</taxon>
        <taxon>Vitaceae</taxon>
        <taxon>Viteae</taxon>
        <taxon>Vitis</taxon>
    </lineage>
</organism>
<evidence type="ECO:0000313" key="2">
    <source>
        <dbReference type="EMBL" id="RVX12679.1"/>
    </source>
</evidence>
<keyword evidence="1" id="KW-0812">Transmembrane</keyword>
<sequence>MESSCLCSTALPLGPFSKFRGGDDCGKKRGSTTRVSAWRRSDHQNHGGRLVDENLIVLRKRIHEMKMVERNYEPPEDWMEWEKHFYTSYDAFICDAMGLLQSQLMNTRPSLVLGMLAMITLSVPTSAALILGHFVEITKWVFAGIHLN</sequence>
<keyword evidence="1" id="KW-0472">Membrane</keyword>
<evidence type="ECO:0000313" key="3">
    <source>
        <dbReference type="Proteomes" id="UP000288805"/>
    </source>
</evidence>
<gene>
    <name evidence="2" type="ORF">CK203_011665</name>
</gene>
<proteinExistence type="predicted"/>
<feature type="transmembrane region" description="Helical" evidence="1">
    <location>
        <begin position="111"/>
        <end position="135"/>
    </location>
</feature>
<reference evidence="2 3" key="1">
    <citation type="journal article" date="2018" name="PLoS Genet.">
        <title>Population sequencing reveals clonal diversity and ancestral inbreeding in the grapevine cultivar Chardonnay.</title>
        <authorList>
            <person name="Roach M.J."/>
            <person name="Johnson D.L."/>
            <person name="Bohlmann J."/>
            <person name="van Vuuren H.J."/>
            <person name="Jones S.J."/>
            <person name="Pretorius I.S."/>
            <person name="Schmidt S.A."/>
            <person name="Borneman A.R."/>
        </authorList>
    </citation>
    <scope>NUCLEOTIDE SEQUENCE [LARGE SCALE GENOMIC DNA]</scope>
    <source>
        <strain evidence="3">cv. Chardonnay</strain>
        <tissue evidence="2">Leaf</tissue>
    </source>
</reference>
<accession>A0A438JUS9</accession>
<name>A0A438JUS9_VITVI</name>
<dbReference type="PANTHER" id="PTHR33782">
    <property type="entry name" value="OS01G0121600 PROTEIN"/>
    <property type="match status" value="1"/>
</dbReference>
<dbReference type="Proteomes" id="UP000288805">
    <property type="component" value="Unassembled WGS sequence"/>
</dbReference>
<keyword evidence="1" id="KW-1133">Transmembrane helix</keyword>
<comment type="caution">
    <text evidence="2">The sequence shown here is derived from an EMBL/GenBank/DDBJ whole genome shotgun (WGS) entry which is preliminary data.</text>
</comment>
<dbReference type="PANTHER" id="PTHR33782:SF5">
    <property type="entry name" value="MEDIATOR OF RNA POLYMERASE II TRANSCRIPTION SUBUNIT"/>
    <property type="match status" value="1"/>
</dbReference>